<evidence type="ECO:0000313" key="1">
    <source>
        <dbReference type="EMBL" id="AIC95985.1"/>
    </source>
</evidence>
<organism evidence="1 2">
    <name type="scientific">Shouchella lehensis G1</name>
    <dbReference type="NCBI Taxonomy" id="1246626"/>
    <lineage>
        <taxon>Bacteria</taxon>
        <taxon>Bacillati</taxon>
        <taxon>Bacillota</taxon>
        <taxon>Bacilli</taxon>
        <taxon>Bacillales</taxon>
        <taxon>Bacillaceae</taxon>
        <taxon>Shouchella</taxon>
    </lineage>
</organism>
<accession>A0A060M1T3</accession>
<dbReference type="EMBL" id="CP003923">
    <property type="protein sequence ID" value="AIC95985.1"/>
    <property type="molecule type" value="Genomic_DNA"/>
</dbReference>
<gene>
    <name evidence="1" type="ORF">BleG1_3438</name>
</gene>
<dbReference type="Proteomes" id="UP000027142">
    <property type="component" value="Chromosome"/>
</dbReference>
<reference evidence="1 2" key="1">
    <citation type="journal article" date="2014" name="Gene">
        <title>A comparative genomic analysis of the alkalitolerant soil bacterium Bacillus lehensis G1.</title>
        <authorList>
            <person name="Noor Y.M."/>
            <person name="Samsulrizal N.H."/>
            <person name="Jema'on N.A."/>
            <person name="Low K.O."/>
            <person name="Ramli A.N."/>
            <person name="Alias N.I."/>
            <person name="Damis S.I."/>
            <person name="Fuzi S.F."/>
            <person name="Isa M.N."/>
            <person name="Murad A.M."/>
            <person name="Raih M.F."/>
            <person name="Bakar F.D."/>
            <person name="Najimudin N."/>
            <person name="Mahadi N.M."/>
            <person name="Illias R.M."/>
        </authorList>
    </citation>
    <scope>NUCLEOTIDE SEQUENCE [LARGE SCALE GENOMIC DNA]</scope>
    <source>
        <strain evidence="1 2">G1</strain>
    </source>
</reference>
<protein>
    <submittedName>
        <fullName evidence="1">Uncharacterized protein</fullName>
    </submittedName>
</protein>
<dbReference type="PATRIC" id="fig|1246626.3.peg.3424"/>
<proteinExistence type="predicted"/>
<dbReference type="AlphaFoldDB" id="A0A060M1T3"/>
<dbReference type="HOGENOM" id="CLU_3372022_0_0_9"/>
<evidence type="ECO:0000313" key="2">
    <source>
        <dbReference type="Proteomes" id="UP000027142"/>
    </source>
</evidence>
<keyword evidence="2" id="KW-1185">Reference proteome</keyword>
<name>A0A060M1T3_9BACI</name>
<dbReference type="KEGG" id="ble:BleG1_3438"/>
<sequence length="34" mass="4049">MYYQTTLDGITAEMLIGFFDDWGTNYFTPEKHLE</sequence>